<dbReference type="Proteomes" id="UP001153076">
    <property type="component" value="Unassembled WGS sequence"/>
</dbReference>
<reference evidence="2" key="1">
    <citation type="submission" date="2022-04" db="EMBL/GenBank/DDBJ databases">
        <title>Carnegiea gigantea Genome sequencing and assembly v2.</title>
        <authorList>
            <person name="Copetti D."/>
            <person name="Sanderson M.J."/>
            <person name="Burquez A."/>
            <person name="Wojciechowski M.F."/>
        </authorList>
    </citation>
    <scope>NUCLEOTIDE SEQUENCE</scope>
    <source>
        <strain evidence="2">SGP5-SGP5p</strain>
        <tissue evidence="2">Aerial part</tissue>
    </source>
</reference>
<proteinExistence type="predicted"/>
<evidence type="ECO:0000256" key="1">
    <source>
        <dbReference type="SAM" id="MobiDB-lite"/>
    </source>
</evidence>
<sequence length="287" mass="32055">MHCLPEQEACITVDALKNHMTIMTDIIIQQVTEQMRKTVEAVNFTRPLPAFDYVPTTRCELSHRHAPAGKSDRPTREEQEVSGQNHDRSLGVDTRQAREVAPGRLVNSATASMPYPMTTTLEPHNARKYCEFHEQKGHATAKCKELKKALHEHAGKGQIGRFLKRRPRFLRKECDPVLIEPREEESSMEIVATIAGGYVEGVTRTGDEPKTIIWLPLRLGDKSKVQNVEVDLLVVDVPTAYNVNLGRPTLHKVKAVITYTKRMIAVLESSKGISAQPGTTTLSASSR</sequence>
<comment type="caution">
    <text evidence="2">The sequence shown here is derived from an EMBL/GenBank/DDBJ whole genome shotgun (WGS) entry which is preliminary data.</text>
</comment>
<keyword evidence="3" id="KW-1185">Reference proteome</keyword>
<gene>
    <name evidence="2" type="ORF">Cgig2_016769</name>
</gene>
<evidence type="ECO:0000313" key="3">
    <source>
        <dbReference type="Proteomes" id="UP001153076"/>
    </source>
</evidence>
<dbReference type="AlphaFoldDB" id="A0A9Q1GVG9"/>
<feature type="region of interest" description="Disordered" evidence="1">
    <location>
        <begin position="62"/>
        <end position="91"/>
    </location>
</feature>
<organism evidence="2 3">
    <name type="scientific">Carnegiea gigantea</name>
    <dbReference type="NCBI Taxonomy" id="171969"/>
    <lineage>
        <taxon>Eukaryota</taxon>
        <taxon>Viridiplantae</taxon>
        <taxon>Streptophyta</taxon>
        <taxon>Embryophyta</taxon>
        <taxon>Tracheophyta</taxon>
        <taxon>Spermatophyta</taxon>
        <taxon>Magnoliopsida</taxon>
        <taxon>eudicotyledons</taxon>
        <taxon>Gunneridae</taxon>
        <taxon>Pentapetalae</taxon>
        <taxon>Caryophyllales</taxon>
        <taxon>Cactineae</taxon>
        <taxon>Cactaceae</taxon>
        <taxon>Cactoideae</taxon>
        <taxon>Echinocereeae</taxon>
        <taxon>Carnegiea</taxon>
    </lineage>
</organism>
<protein>
    <recommendedName>
        <fullName evidence="4">Reverse transcriptase domain-containing protein</fullName>
    </recommendedName>
</protein>
<name>A0A9Q1GVG9_9CARY</name>
<accession>A0A9Q1GVG9</accession>
<dbReference type="EMBL" id="JAKOGI010001113">
    <property type="protein sequence ID" value="KAJ8427676.1"/>
    <property type="molecule type" value="Genomic_DNA"/>
</dbReference>
<feature type="compositionally biased region" description="Basic and acidic residues" evidence="1">
    <location>
        <begin position="70"/>
        <end position="91"/>
    </location>
</feature>
<evidence type="ECO:0008006" key="4">
    <source>
        <dbReference type="Google" id="ProtNLM"/>
    </source>
</evidence>
<evidence type="ECO:0000313" key="2">
    <source>
        <dbReference type="EMBL" id="KAJ8427676.1"/>
    </source>
</evidence>